<dbReference type="Proteomes" id="UP000717585">
    <property type="component" value="Unassembled WGS sequence"/>
</dbReference>
<evidence type="ECO:0000313" key="1">
    <source>
        <dbReference type="EMBL" id="KAG9396868.1"/>
    </source>
</evidence>
<reference evidence="1" key="1">
    <citation type="submission" date="2021-05" db="EMBL/GenBank/DDBJ databases">
        <title>A free-living protist that lacks canonical eukaryotic 1 DNA replication and segregation systems.</title>
        <authorList>
            <person name="Salas-Leiva D.E."/>
            <person name="Tromer E.C."/>
            <person name="Curtis B.A."/>
            <person name="Jerlstrom-Hultqvist J."/>
            <person name="Kolisko M."/>
            <person name="Yi Z."/>
            <person name="Salas-Leiva J.S."/>
            <person name="Gallot-Lavallee L."/>
            <person name="Kops G.J.P.L."/>
            <person name="Archibald J.M."/>
            <person name="Simpson A.G.B."/>
            <person name="Roger A.J."/>
        </authorList>
    </citation>
    <scope>NUCLEOTIDE SEQUENCE</scope>
    <source>
        <strain evidence="1">BICM</strain>
    </source>
</reference>
<evidence type="ECO:0000313" key="2">
    <source>
        <dbReference type="Proteomes" id="UP000717585"/>
    </source>
</evidence>
<sequence>MNANAYSEEDCRELDITLSCVKHDIMFLTKCDPRRDELMGNLASFVKEKVTPLYNELFGDITTSDARKVFIEAHNIATTSSNTIANDVPALIRRAFRAEFGEEIPSASVPALQDALRKLGSCRLHNKQAIRLLHSANLVFSRGPELSMNIELGEGEDLPVKMHTLLQGTIWAILMQAGADPDIDTRPDKRMRDPSGHRYKFGYTERERCLWFLCKKFFFSHQVAEKDCDQSLKIDTSHFAHRLYFGRFFKLSADTRPAARRYTWMRLPPVIRLYRLKYLTFIAVTPRGLYGYLPHWRWRTPDFMFDELHPDRMMKAPAHIAFTRCPAISEYEASLPVWHKDRVATDIRFLKGEQSMFCVILTPVGVAVSGEQTANLSRAPGERRDSVITRVFRQVRMPGRFIPDQVTNVGSTILFGHGSRQMIGGDNSFGKLGIGDEAAWDGLGVFPLPFRVDRVFDFGDIINVKFHLYLSGRQILFAGEVPPHLIDSGLLTGFEAKELCRTATPLRFPKRLIGFYCTQRAVVCVYINQTVCHVIHRTRHRNRFLTGLLDELDEPEEENPPAPRTDVLTVEFESSAVSEVGVYYDSVFSLQMKGTDRGGWRTLSINGEGETVIRHERDIRWGVKDLAEVEVDAYGVEEESTS</sequence>
<protein>
    <submittedName>
        <fullName evidence="1">Uncharacterized protein</fullName>
    </submittedName>
</protein>
<dbReference type="AlphaFoldDB" id="A0A8J6AXY5"/>
<proteinExistence type="predicted"/>
<organism evidence="1 2">
    <name type="scientific">Carpediemonas membranifera</name>
    <dbReference type="NCBI Taxonomy" id="201153"/>
    <lineage>
        <taxon>Eukaryota</taxon>
        <taxon>Metamonada</taxon>
        <taxon>Carpediemonas-like organisms</taxon>
        <taxon>Carpediemonas</taxon>
    </lineage>
</organism>
<accession>A0A8J6AXY5</accession>
<gene>
    <name evidence="1" type="ORF">J8273_1915</name>
</gene>
<comment type="caution">
    <text evidence="1">The sequence shown here is derived from an EMBL/GenBank/DDBJ whole genome shotgun (WGS) entry which is preliminary data.</text>
</comment>
<name>A0A8J6AXY5_9EUKA</name>
<keyword evidence="2" id="KW-1185">Reference proteome</keyword>
<dbReference type="EMBL" id="JAHDYR010000005">
    <property type="protein sequence ID" value="KAG9396868.1"/>
    <property type="molecule type" value="Genomic_DNA"/>
</dbReference>